<dbReference type="AlphaFoldDB" id="A0A7L3K0K9"/>
<dbReference type="GO" id="GO:0005524">
    <property type="term" value="F:ATP binding"/>
    <property type="evidence" value="ECO:0007669"/>
    <property type="project" value="UniProtKB-KW"/>
</dbReference>
<dbReference type="Pfam" id="PF00069">
    <property type="entry name" value="Pkinase"/>
    <property type="match status" value="1"/>
</dbReference>
<evidence type="ECO:0000256" key="5">
    <source>
        <dbReference type="ARBA" id="ARBA00022777"/>
    </source>
</evidence>
<evidence type="ECO:0000256" key="6">
    <source>
        <dbReference type="ARBA" id="ARBA00022840"/>
    </source>
</evidence>
<keyword evidence="2" id="KW-0723">Serine/threonine-protein kinase</keyword>
<dbReference type="SUPFAM" id="SSF56112">
    <property type="entry name" value="Protein kinase-like (PK-like)"/>
    <property type="match status" value="1"/>
</dbReference>
<dbReference type="GO" id="GO:0005737">
    <property type="term" value="C:cytoplasm"/>
    <property type="evidence" value="ECO:0007669"/>
    <property type="project" value="TreeGrafter"/>
</dbReference>
<dbReference type="SMART" id="SM00220">
    <property type="entry name" value="S_TKc"/>
    <property type="match status" value="1"/>
</dbReference>
<protein>
    <recommendedName>
        <fullName evidence="1">non-specific serine/threonine protein kinase</fullName>
        <ecNumber evidence="1">2.7.11.1</ecNumber>
    </recommendedName>
</protein>
<dbReference type="GO" id="GO:0035556">
    <property type="term" value="P:intracellular signal transduction"/>
    <property type="evidence" value="ECO:0007669"/>
    <property type="project" value="TreeGrafter"/>
</dbReference>
<dbReference type="Proteomes" id="UP000525319">
    <property type="component" value="Unassembled WGS sequence"/>
</dbReference>
<keyword evidence="9" id="KW-1185">Reference proteome</keyword>
<keyword evidence="5 8" id="KW-0418">Kinase</keyword>
<evidence type="ECO:0000256" key="2">
    <source>
        <dbReference type="ARBA" id="ARBA00022527"/>
    </source>
</evidence>
<accession>A0A7L3K0K9</accession>
<dbReference type="EC" id="2.7.11.1" evidence="1"/>
<evidence type="ECO:0000313" key="8">
    <source>
        <dbReference type="EMBL" id="NXU35683.1"/>
    </source>
</evidence>
<proteinExistence type="predicted"/>
<keyword evidence="6" id="KW-0067">ATP-binding</keyword>
<feature type="domain" description="Protein kinase" evidence="7">
    <location>
        <begin position="1"/>
        <end position="200"/>
    </location>
</feature>
<dbReference type="FunFam" id="1.10.510.10:FF:000571">
    <property type="entry name" value="Maternal embryonic leucine zipper kinase"/>
    <property type="match status" value="1"/>
</dbReference>
<organism evidence="8 9">
    <name type="scientific">Drymodes brunneopygia</name>
    <dbReference type="NCBI Taxonomy" id="626378"/>
    <lineage>
        <taxon>Eukaryota</taxon>
        <taxon>Metazoa</taxon>
        <taxon>Chordata</taxon>
        <taxon>Craniata</taxon>
        <taxon>Vertebrata</taxon>
        <taxon>Euteleostomi</taxon>
        <taxon>Archelosauria</taxon>
        <taxon>Archosauria</taxon>
        <taxon>Dinosauria</taxon>
        <taxon>Saurischia</taxon>
        <taxon>Theropoda</taxon>
        <taxon>Coelurosauria</taxon>
        <taxon>Aves</taxon>
        <taxon>Neognathae</taxon>
        <taxon>Neoaves</taxon>
        <taxon>Telluraves</taxon>
        <taxon>Australaves</taxon>
        <taxon>Passeriformes</taxon>
        <taxon>Petroicidae</taxon>
        <taxon>Drymodes</taxon>
    </lineage>
</organism>
<dbReference type="PROSITE" id="PS50011">
    <property type="entry name" value="PROTEIN_KINASE_DOM"/>
    <property type="match status" value="1"/>
</dbReference>
<keyword evidence="3" id="KW-0808">Transferase</keyword>
<sequence length="200" mass="22629">MVRDDHEEILKCYELQGTISTGVFAKVKLTWHHLTGEKVTIKPWTSLLYRMTWALEHVQRRKQGCWGSRGHSLKLHQGKFRSCPRGERFDSIISKDRLSEEEAHGFFQQIVSAIAYMHCQGCAHRDLKPETPETELIDKEHNLIDFGLCAKPKGGLGYHLNTFCGSPAPAAPEMIQGKAYMGSEAVIWSLGVVLYTLLCD</sequence>
<evidence type="ECO:0000259" key="7">
    <source>
        <dbReference type="PROSITE" id="PS50011"/>
    </source>
</evidence>
<evidence type="ECO:0000256" key="4">
    <source>
        <dbReference type="ARBA" id="ARBA00022741"/>
    </source>
</evidence>
<name>A0A7L3K0K9_9PASS</name>
<dbReference type="PANTHER" id="PTHR24346">
    <property type="entry name" value="MAP/MICROTUBULE AFFINITY-REGULATING KINASE"/>
    <property type="match status" value="1"/>
</dbReference>
<evidence type="ECO:0000256" key="3">
    <source>
        <dbReference type="ARBA" id="ARBA00022679"/>
    </source>
</evidence>
<dbReference type="EMBL" id="VZTZ01008944">
    <property type="protein sequence ID" value="NXU35683.1"/>
    <property type="molecule type" value="Genomic_DNA"/>
</dbReference>
<evidence type="ECO:0000313" key="9">
    <source>
        <dbReference type="Proteomes" id="UP000525319"/>
    </source>
</evidence>
<feature type="non-terminal residue" evidence="8">
    <location>
        <position position="1"/>
    </location>
</feature>
<dbReference type="Gene3D" id="3.30.200.20">
    <property type="entry name" value="Phosphorylase Kinase, domain 1"/>
    <property type="match status" value="1"/>
</dbReference>
<dbReference type="GO" id="GO:0004674">
    <property type="term" value="F:protein serine/threonine kinase activity"/>
    <property type="evidence" value="ECO:0007669"/>
    <property type="project" value="UniProtKB-KW"/>
</dbReference>
<dbReference type="OrthoDB" id="193931at2759"/>
<reference evidence="8 9" key="1">
    <citation type="submission" date="2019-09" db="EMBL/GenBank/DDBJ databases">
        <title>Bird 10,000 Genomes (B10K) Project - Family phase.</title>
        <authorList>
            <person name="Zhang G."/>
        </authorList>
    </citation>
    <scope>NUCLEOTIDE SEQUENCE [LARGE SCALE GENOMIC DNA]</scope>
    <source>
        <strain evidence="8">B10K-DU-030-03</strain>
    </source>
</reference>
<evidence type="ECO:0000256" key="1">
    <source>
        <dbReference type="ARBA" id="ARBA00012513"/>
    </source>
</evidence>
<dbReference type="Gene3D" id="1.10.510.10">
    <property type="entry name" value="Transferase(Phosphotransferase) domain 1"/>
    <property type="match status" value="1"/>
</dbReference>
<dbReference type="InterPro" id="IPR011009">
    <property type="entry name" value="Kinase-like_dom_sf"/>
</dbReference>
<gene>
    <name evidence="8" type="primary">Melk_1</name>
    <name evidence="8" type="ORF">DRYBRU_R05236</name>
</gene>
<keyword evidence="4" id="KW-0547">Nucleotide-binding</keyword>
<dbReference type="InterPro" id="IPR000719">
    <property type="entry name" value="Prot_kinase_dom"/>
</dbReference>
<comment type="caution">
    <text evidence="8">The sequence shown here is derived from an EMBL/GenBank/DDBJ whole genome shotgun (WGS) entry which is preliminary data.</text>
</comment>
<feature type="non-terminal residue" evidence="8">
    <location>
        <position position="200"/>
    </location>
</feature>
<dbReference type="PANTHER" id="PTHR24346:SF30">
    <property type="entry name" value="MATERNAL EMBRYONIC LEUCINE ZIPPER KINASE"/>
    <property type="match status" value="1"/>
</dbReference>